<evidence type="ECO:0000256" key="3">
    <source>
        <dbReference type="ARBA" id="ARBA00022574"/>
    </source>
</evidence>
<dbReference type="SMART" id="SM00320">
    <property type="entry name" value="WD40"/>
    <property type="match status" value="6"/>
</dbReference>
<keyword evidence="2" id="KW-0217">Developmental protein</keyword>
<dbReference type="InterPro" id="IPR056157">
    <property type="entry name" value="TPR_IFT80_172_dom"/>
</dbReference>
<dbReference type="KEGG" id="dsi:Dsimw501_GD13668"/>
<organism evidence="12">
    <name type="scientific">Drosophila simulans</name>
    <name type="common">Fruit fly</name>
    <dbReference type="NCBI Taxonomy" id="7240"/>
    <lineage>
        <taxon>Eukaryota</taxon>
        <taxon>Metazoa</taxon>
        <taxon>Ecdysozoa</taxon>
        <taxon>Arthropoda</taxon>
        <taxon>Hexapoda</taxon>
        <taxon>Insecta</taxon>
        <taxon>Pterygota</taxon>
        <taxon>Neoptera</taxon>
        <taxon>Endopterygota</taxon>
        <taxon>Diptera</taxon>
        <taxon>Brachycera</taxon>
        <taxon>Muscomorpha</taxon>
        <taxon>Ephydroidea</taxon>
        <taxon>Drosophilidae</taxon>
        <taxon>Drosophila</taxon>
        <taxon>Sophophora</taxon>
    </lineage>
</organism>
<evidence type="ECO:0000313" key="11">
    <source>
        <dbReference type="EMBL" id="KMY97056.1"/>
    </source>
</evidence>
<dbReference type="GO" id="GO:1905515">
    <property type="term" value="P:non-motile cilium assembly"/>
    <property type="evidence" value="ECO:0007669"/>
    <property type="project" value="EnsemblMetazoa"/>
</dbReference>
<dbReference type="InterPro" id="IPR036322">
    <property type="entry name" value="WD40_repeat_dom_sf"/>
</dbReference>
<dbReference type="EMBL" id="CM002912">
    <property type="protein sequence ID" value="KMY97056.1"/>
    <property type="molecule type" value="Genomic_DNA"/>
</dbReference>
<evidence type="ECO:0000313" key="12">
    <source>
        <dbReference type="EMBL" id="KMY97058.1"/>
    </source>
</evidence>
<accession>A0A0J9RMB7</accession>
<keyword evidence="7" id="KW-0966">Cell projection</keyword>
<evidence type="ECO:0000256" key="8">
    <source>
        <dbReference type="ARBA" id="ARBA00038130"/>
    </source>
</evidence>
<evidence type="ECO:0000256" key="4">
    <source>
        <dbReference type="ARBA" id="ARBA00022737"/>
    </source>
</evidence>
<evidence type="ECO:0000256" key="6">
    <source>
        <dbReference type="ARBA" id="ARBA00023069"/>
    </source>
</evidence>
<evidence type="ECO:0000259" key="10">
    <source>
        <dbReference type="Pfam" id="PF24762"/>
    </source>
</evidence>
<dbReference type="GO" id="GO:0097730">
    <property type="term" value="C:non-motile cilium"/>
    <property type="evidence" value="ECO:0007669"/>
    <property type="project" value="EnsemblMetazoa"/>
</dbReference>
<dbReference type="FunFam" id="1.25.40.470:FF:000021">
    <property type="entry name" value="Intraflagellar transport protein osm-1"/>
    <property type="match status" value="1"/>
</dbReference>
<feature type="domain" description="IF140/IFT172/WDR19 TPR" evidence="10">
    <location>
        <begin position="948"/>
        <end position="1320"/>
    </location>
</feature>
<dbReference type="Proteomes" id="UP000035880">
    <property type="component" value="Chromosome 3L"/>
</dbReference>
<dbReference type="GO" id="GO:0030992">
    <property type="term" value="C:intraciliary transport particle B"/>
    <property type="evidence" value="ECO:0007669"/>
    <property type="project" value="TreeGrafter"/>
</dbReference>
<dbReference type="Pfam" id="PF23387">
    <property type="entry name" value="TPR_IFT80_172"/>
    <property type="match status" value="1"/>
</dbReference>
<dbReference type="Gene3D" id="2.130.10.10">
    <property type="entry name" value="YVTN repeat-like/Quinoprotein amine dehydrogenase"/>
    <property type="match status" value="2"/>
</dbReference>
<dbReference type="Pfam" id="PF00400">
    <property type="entry name" value="WD40"/>
    <property type="match status" value="1"/>
</dbReference>
<protein>
    <submittedName>
        <fullName evidence="11">Uncharacterized protein, isoform B</fullName>
    </submittedName>
    <submittedName>
        <fullName evidence="12">Uncharacterized protein, isoform D</fullName>
    </submittedName>
</protein>
<name>A0A0J9RMB7_DROSI</name>
<dbReference type="FunFam" id="1.25.40.470:FF:000026">
    <property type="entry name" value="Intraflagellar transport protein 172 homolog"/>
    <property type="match status" value="1"/>
</dbReference>
<keyword evidence="3" id="KW-0853">WD repeat</keyword>
<reference evidence="12" key="1">
    <citation type="journal article" date="2013" name="Genome Res.">
        <title>A second-generation assembly of the Drosophila simulans genome provides new insights into patterns of lineage-specific divergence.</title>
        <authorList>
            <person name="Hu T.T."/>
            <person name="Eisen M.B."/>
            <person name="Thornton K.R."/>
            <person name="Andolfatto P."/>
        </authorList>
    </citation>
    <scope>NUCLEOTIDE SEQUENCE [LARGE SCALE GENOMIC DNA]</scope>
    <source>
        <strain evidence="12">W501</strain>
    </source>
</reference>
<dbReference type="EMBL" id="CM002912">
    <property type="protein sequence ID" value="KMY97058.1"/>
    <property type="molecule type" value="Genomic_DNA"/>
</dbReference>
<dbReference type="Gene3D" id="1.25.40.470">
    <property type="match status" value="3"/>
</dbReference>
<keyword evidence="5" id="KW-0802">TPR repeat</keyword>
<dbReference type="InterPro" id="IPR056168">
    <property type="entry name" value="TPR_IF140/IFT172/WDR19"/>
</dbReference>
<comment type="similarity">
    <text evidence="8">Belongs to the IFT172 family.</text>
</comment>
<comment type="subcellular location">
    <subcellularLocation>
        <location evidence="1">Cell projection</location>
        <location evidence="1">Cilium</location>
    </subcellularLocation>
</comment>
<dbReference type="GO" id="GO:0042073">
    <property type="term" value="P:intraciliary transport"/>
    <property type="evidence" value="ECO:0007669"/>
    <property type="project" value="EnsemblMetazoa"/>
</dbReference>
<dbReference type="SUPFAM" id="SSF50978">
    <property type="entry name" value="WD40 repeat-like"/>
    <property type="match status" value="2"/>
</dbReference>
<evidence type="ECO:0000256" key="5">
    <source>
        <dbReference type="ARBA" id="ARBA00022803"/>
    </source>
</evidence>
<keyword evidence="6" id="KW-0969">Cilium</keyword>
<gene>
    <name evidence="12" type="primary">Dsim\GD13668</name>
    <name evidence="12" type="ORF">Dsimw501_GD13668</name>
</gene>
<dbReference type="InterPro" id="IPR001680">
    <property type="entry name" value="WD40_rpt"/>
</dbReference>
<feature type="domain" description="IFT80/172/WDR35 TPR" evidence="9">
    <location>
        <begin position="643"/>
        <end position="776"/>
    </location>
</feature>
<dbReference type="GO" id="GO:0005930">
    <property type="term" value="C:axoneme"/>
    <property type="evidence" value="ECO:0007669"/>
    <property type="project" value="TreeGrafter"/>
</dbReference>
<reference evidence="12" key="2">
    <citation type="submission" date="2014-06" db="EMBL/GenBank/DDBJ databases">
        <authorList>
            <person name="Hu T."/>
            <person name="Eisen M.B."/>
            <person name="Thornton K.R."/>
            <person name="Andolfatto P."/>
        </authorList>
    </citation>
    <scope>NUCLEOTIDE SEQUENCE</scope>
    <source>
        <strain evidence="12">W501</strain>
    </source>
</reference>
<reference evidence="12" key="3">
    <citation type="submission" date="2015-04" db="EMBL/GenBank/DDBJ databases">
        <authorList>
            <consortium name="FlyBase"/>
        </authorList>
    </citation>
    <scope>NUCLEOTIDE SEQUENCE</scope>
    <source>
        <strain evidence="12">W501</strain>
    </source>
</reference>
<evidence type="ECO:0000256" key="1">
    <source>
        <dbReference type="ARBA" id="ARBA00004138"/>
    </source>
</evidence>
<dbReference type="PANTHER" id="PTHR15722">
    <property type="entry name" value="IFT140/172-RELATED"/>
    <property type="match status" value="1"/>
</dbReference>
<evidence type="ECO:0000259" key="9">
    <source>
        <dbReference type="Pfam" id="PF23387"/>
    </source>
</evidence>
<dbReference type="Bgee" id="FBgn0185376">
    <property type="expression patterns" value="Expressed in adult organism"/>
</dbReference>
<keyword evidence="4" id="KW-0677">Repeat</keyword>
<proteinExistence type="inferred from homology"/>
<evidence type="ECO:0000256" key="2">
    <source>
        <dbReference type="ARBA" id="ARBA00022473"/>
    </source>
</evidence>
<dbReference type="Pfam" id="PF24762">
    <property type="entry name" value="TPR_IF140-IFT172"/>
    <property type="match status" value="1"/>
</dbReference>
<evidence type="ECO:0000256" key="7">
    <source>
        <dbReference type="ARBA" id="ARBA00023273"/>
    </source>
</evidence>
<dbReference type="InterPro" id="IPR015943">
    <property type="entry name" value="WD40/YVTN_repeat-like_dom_sf"/>
</dbReference>
<dbReference type="GO" id="GO:0036064">
    <property type="term" value="C:ciliary basal body"/>
    <property type="evidence" value="ECO:0007669"/>
    <property type="project" value="TreeGrafter"/>
</dbReference>
<dbReference type="PANTHER" id="PTHR15722:SF2">
    <property type="entry name" value="INTRAFLAGELLAR TRANSPORT PROTEIN 172 HOMOLOG"/>
    <property type="match status" value="1"/>
</dbReference>
<dbReference type="OrthoDB" id="2186662at2759"/>
<dbReference type="FunFam" id="1.25.40.470:FF:000027">
    <property type="entry name" value="Intraflagellar transport protein 172 homolog"/>
    <property type="match status" value="1"/>
</dbReference>
<dbReference type="FunFam" id="2.130.10.10:FF:001407">
    <property type="entry name" value="Intraflagellar transport protein 172 homolog"/>
    <property type="match status" value="1"/>
</dbReference>
<sequence length="1772" mass="197853">MQLKYLRTLLEGQEQIQRIAGLAWSPNQQKLAIATADRHILLYDDAGERRDKFSTKPANPANGKNSYVIRGLAFSPDSTKLAVGQSDSIVYVYKLGESWNDKKVICNKFPQASAVTALIWLTSGSIIAGKSPFPNPMNIFHQVFTTGLEDGKVRALHSKNNKSQSLYGGDSICISLAANTKGTGFLSGHNDGTIIRYFMTDEATEPLGRVVQHPVPPFALAWPQGGFCAGGCDQRIVFYDSMGRQLRTFDHSRTEGEREFTVAACSPNGQAVAFGSFDRIRIFAWSPRQGAWSESATKEVACLYTLSSLLWRRDGARLALGSVSGAVLLFESVLRRTVWQDKFELIFVAPSQLLVRSLTEPSQALTIESQLGLEIDDVRIMGRDNYLVARTEESLILCDLTRNLSSEVPWTASGHHERFYFENPTVCLIFNVGELSLVEYGENSILGSVRTEFVNPHVISVRLNERGNAKENKKLAFLLDAKTICVVDLVSRMTSGQISHETKIDWLELSETAHKLLFRDKKLRLILVDNYTGKKQTLLSNISFVQWVPQSDVVVAQSNSNLAIWYNIDLPEHVTMQSVRGEAIEVLRENGRTVVRSQDGPSEHNYQLDEGLVEFGTAVNDSDFGRAVHFLESLGDKPAAKAMWHNLALISLEDGNLRVAQRCYAALGNVSKAYYLAGMIQQADEFEESSGSPGILCPEVRAKMALLGSDLRTAERIYLEQGDIESALKMYQQLGMWDEAVALAERRGYNRISELKQQHMDYLLSSEQQEKAGQVLEEQGDLQQAMSLYMKANKPARAARLALKTPHILQDEQVMLQVTEGLVRSELYELAGDIAHRLSRPEAALALYRKGGAYARALEIGRVVAPQEVTALEEEWGDWLVSRKQLDASINHYIEAGATQKALEAAVGAKQWRKAVQIAKVLDEPELIQRYAVDLAKHLAFAGDLDGAEDMLVRANLHKDAIELLNRHGKWERAYVIGEKYLKAEQVRDLFVQLAGTLEEQGKFRDAEKVLIAVNEPDLAIAMYKRRELYDSMIRLVERYHKDLLDSTHLHLARQLESRGKLKNAEMHFVASGDWKSAVHMYCSSGRWEDGYRVAKMKGTEGASQQVAYMWAKSMPTEGAVRLLSKLGLLDTAVGFACDSGQFEFAMELCKFAGKPTDEVHLKIAMSLEDEGKFEAAEAEFLKAHKPREAILMYQHAGDWQAALNVAENHLPDAVGEVLIGQASAALETSNYKDYEALLLRAHRPDLIIEHYKQESLYEDALRIAEEHYPSALNDLRRLQAQLQRGQAQAQAGEDAASISRSYLQKAAEFAKKEQFRKAAECLMQIDSSNAEDASTLERALLRAAEICNQFLEGQDAQELAQSLGPRLLAIKQIGPAAQLYLAADMPKQAVDVFIKTEQWSKARRLAKEIDPDLQLLAYVEQQQKASLKHEGNIEQLADIDIVSALDLLAEQGEWQRCLEKAKGLNPALLQKYVAVYAAQLIREGNCTTALGLYLSYGAPPIEAHFNIYTRIALDCLALREEQTERGTTWRQLRDFLSRLLQSLKATPDHSQSKFVVSMEQFLLIAHYYATRAACKEVQALQPVALRLSLALLRHTDLLPVDKGFYEAGMDLRQAGREAEAFVMLNHYLDVCEAIEEGSGQLVDHSDLASTDFPSSVPLPEDIHLKNDPSLHEEVREWVLAVSMDQQVDQQLPTDDRGLYESSLGPNDLPCMLSGFPVRGRQPVTFQGSSNQVNRDVWSKFSVALKMSPGSGIADIISFTEKWQGAANYVMH</sequence>